<dbReference type="InterPro" id="IPR007219">
    <property type="entry name" value="XnlR_reg_dom"/>
</dbReference>
<feature type="region of interest" description="Disordered" evidence="3">
    <location>
        <begin position="105"/>
        <end position="125"/>
    </location>
</feature>
<dbReference type="PANTHER" id="PTHR46910:SF5">
    <property type="entry name" value="ZN(II)2CYS6 TRANSCRIPTION FACTOR (EUROFUNG)"/>
    <property type="match status" value="1"/>
</dbReference>
<dbReference type="Pfam" id="PF00172">
    <property type="entry name" value="Zn_clus"/>
    <property type="match status" value="1"/>
</dbReference>
<keyword evidence="4" id="KW-1133">Transmembrane helix</keyword>
<evidence type="ECO:0000256" key="3">
    <source>
        <dbReference type="SAM" id="MobiDB-lite"/>
    </source>
</evidence>
<dbReference type="EMBL" id="JAGPXD010000004">
    <property type="protein sequence ID" value="KAH7358681.1"/>
    <property type="molecule type" value="Genomic_DNA"/>
</dbReference>
<dbReference type="AlphaFoldDB" id="A0A8K0TEH5"/>
<evidence type="ECO:0000259" key="5">
    <source>
        <dbReference type="PROSITE" id="PS50048"/>
    </source>
</evidence>
<dbReference type="Pfam" id="PF04082">
    <property type="entry name" value="Fungal_trans"/>
    <property type="match status" value="1"/>
</dbReference>
<keyword evidence="4" id="KW-0472">Membrane</keyword>
<reference evidence="6" key="1">
    <citation type="journal article" date="2021" name="Nat. Commun.">
        <title>Genetic determinants of endophytism in the Arabidopsis root mycobiome.</title>
        <authorList>
            <person name="Mesny F."/>
            <person name="Miyauchi S."/>
            <person name="Thiergart T."/>
            <person name="Pickel B."/>
            <person name="Atanasova L."/>
            <person name="Karlsson M."/>
            <person name="Huettel B."/>
            <person name="Barry K.W."/>
            <person name="Haridas S."/>
            <person name="Chen C."/>
            <person name="Bauer D."/>
            <person name="Andreopoulos W."/>
            <person name="Pangilinan J."/>
            <person name="LaButti K."/>
            <person name="Riley R."/>
            <person name="Lipzen A."/>
            <person name="Clum A."/>
            <person name="Drula E."/>
            <person name="Henrissat B."/>
            <person name="Kohler A."/>
            <person name="Grigoriev I.V."/>
            <person name="Martin F.M."/>
            <person name="Hacquard S."/>
        </authorList>
    </citation>
    <scope>NUCLEOTIDE SEQUENCE</scope>
    <source>
        <strain evidence="6">MPI-CAGE-AT-0016</strain>
    </source>
</reference>
<protein>
    <submittedName>
        <fullName evidence="6">Fungal-specific transcription factor domain-containing protein</fullName>
    </submittedName>
</protein>
<dbReference type="GO" id="GO:0006351">
    <property type="term" value="P:DNA-templated transcription"/>
    <property type="evidence" value="ECO:0007669"/>
    <property type="project" value="InterPro"/>
</dbReference>
<dbReference type="InterPro" id="IPR036864">
    <property type="entry name" value="Zn2-C6_fun-type_DNA-bd_sf"/>
</dbReference>
<dbReference type="PROSITE" id="PS50048">
    <property type="entry name" value="ZN2_CY6_FUNGAL_2"/>
    <property type="match status" value="1"/>
</dbReference>
<gene>
    <name evidence="6" type="ORF">B0T11DRAFT_106824</name>
</gene>
<dbReference type="InterPro" id="IPR001138">
    <property type="entry name" value="Zn2Cys6_DnaBD"/>
</dbReference>
<comment type="caution">
    <text evidence="6">The sequence shown here is derived from an EMBL/GenBank/DDBJ whole genome shotgun (WGS) entry which is preliminary data.</text>
</comment>
<dbReference type="GO" id="GO:0008270">
    <property type="term" value="F:zinc ion binding"/>
    <property type="evidence" value="ECO:0007669"/>
    <property type="project" value="InterPro"/>
</dbReference>
<keyword evidence="4" id="KW-0812">Transmembrane</keyword>
<name>A0A8K0TEH5_9PEZI</name>
<feature type="domain" description="Zn(2)-C6 fungal-type" evidence="5">
    <location>
        <begin position="16"/>
        <end position="45"/>
    </location>
</feature>
<dbReference type="PANTHER" id="PTHR46910">
    <property type="entry name" value="TRANSCRIPTION FACTOR PDR1"/>
    <property type="match status" value="1"/>
</dbReference>
<keyword evidence="2" id="KW-0539">Nucleus</keyword>
<dbReference type="CDD" id="cd12148">
    <property type="entry name" value="fungal_TF_MHR"/>
    <property type="match status" value="1"/>
</dbReference>
<dbReference type="CDD" id="cd00067">
    <property type="entry name" value="GAL4"/>
    <property type="match status" value="1"/>
</dbReference>
<dbReference type="OrthoDB" id="103819at2759"/>
<dbReference type="Gene3D" id="4.10.240.10">
    <property type="entry name" value="Zn(2)-C6 fungal-type DNA-binding domain"/>
    <property type="match status" value="1"/>
</dbReference>
<dbReference type="GO" id="GO:0003677">
    <property type="term" value="F:DNA binding"/>
    <property type="evidence" value="ECO:0007669"/>
    <property type="project" value="InterPro"/>
</dbReference>
<dbReference type="SUPFAM" id="SSF57701">
    <property type="entry name" value="Zn2/Cys6 DNA-binding domain"/>
    <property type="match status" value="1"/>
</dbReference>
<feature type="compositionally biased region" description="Low complexity" evidence="3">
    <location>
        <begin position="105"/>
        <end position="119"/>
    </location>
</feature>
<dbReference type="Proteomes" id="UP000813385">
    <property type="component" value="Unassembled WGS sequence"/>
</dbReference>
<keyword evidence="1" id="KW-0479">Metal-binding</keyword>
<evidence type="ECO:0000313" key="6">
    <source>
        <dbReference type="EMBL" id="KAH7358681.1"/>
    </source>
</evidence>
<accession>A0A8K0TEH5</accession>
<evidence type="ECO:0000256" key="2">
    <source>
        <dbReference type="ARBA" id="ARBA00023242"/>
    </source>
</evidence>
<dbReference type="PROSITE" id="PS00463">
    <property type="entry name" value="ZN2_CY6_FUNGAL_1"/>
    <property type="match status" value="1"/>
</dbReference>
<organism evidence="6 7">
    <name type="scientific">Plectosphaerella cucumerina</name>
    <dbReference type="NCBI Taxonomy" id="40658"/>
    <lineage>
        <taxon>Eukaryota</taxon>
        <taxon>Fungi</taxon>
        <taxon>Dikarya</taxon>
        <taxon>Ascomycota</taxon>
        <taxon>Pezizomycotina</taxon>
        <taxon>Sordariomycetes</taxon>
        <taxon>Hypocreomycetidae</taxon>
        <taxon>Glomerellales</taxon>
        <taxon>Plectosphaerellaceae</taxon>
        <taxon>Plectosphaerella</taxon>
    </lineage>
</organism>
<keyword evidence="7" id="KW-1185">Reference proteome</keyword>
<feature type="transmembrane region" description="Helical" evidence="4">
    <location>
        <begin position="544"/>
        <end position="565"/>
    </location>
</feature>
<evidence type="ECO:0000256" key="4">
    <source>
        <dbReference type="SAM" id="Phobius"/>
    </source>
</evidence>
<dbReference type="GO" id="GO:0000981">
    <property type="term" value="F:DNA-binding transcription factor activity, RNA polymerase II-specific"/>
    <property type="evidence" value="ECO:0007669"/>
    <property type="project" value="InterPro"/>
</dbReference>
<sequence length="693" mass="76950">MDDMLSAGPEDPNRRACDQCRTRKIRCDKTTPCSNCRVAMRTCSSIGVTHKPKEQRQRVLISHQYERKIDLIEERLSGIEEALRTIAASGTSFDSGRAAAALATPSTTASGLRTAPTDAGADDDSDSAMEADLALTSQTAFAKDFLESAVSRASLNDLTPNMQSALSSLRQMVAMQNNFASTRDFKLKQQQPMPPGGLQDLPMPPMKTVVSLLKMQKTAPPGIFAVACFFVDLDDLLDLCRKVYFCTDNISHSAFIIVNGSLYYFIADQIYQAKDPVVKAELEEYHRMCQVNLETALTTLPLMMPAKHESICALLIAVVYAINISKPSLAWHYNSTAATLCQILGYHRPSPNKPEKPGQKDLRALVFWNTYMLDRTLAVRLGMPAVMQNWNITTPRRIDSSMIEDPWGPIITNWIEEADLGFRVYELLYSPAGMAKPEEERTLIARRLEAEQKEIMSAASQIREQALFGLRAINASELIGIHLRGDEITYRSTLTLIHRALPAPEGSGSRFTVESLDSARFALQLHHESMQSLELERDDLKVIFVHWTILITPFAPFFVLFCYVIETSSPDDLRRLYDFVESLRPVCGCSESVQKLYQLCQVLCNVAHAYAEAKAQETSSGAPINREFDMYLSALGLPPTDMAVDPSAAAAHAAALGQVGMQPDPLANWFSGSQQVMGLLEEDISQFHGSWIQ</sequence>
<dbReference type="SMART" id="SM00906">
    <property type="entry name" value="Fungal_trans"/>
    <property type="match status" value="1"/>
</dbReference>
<dbReference type="InterPro" id="IPR050987">
    <property type="entry name" value="AtrR-like"/>
</dbReference>
<dbReference type="SMART" id="SM00066">
    <property type="entry name" value="GAL4"/>
    <property type="match status" value="1"/>
</dbReference>
<evidence type="ECO:0000313" key="7">
    <source>
        <dbReference type="Proteomes" id="UP000813385"/>
    </source>
</evidence>
<evidence type="ECO:0000256" key="1">
    <source>
        <dbReference type="ARBA" id="ARBA00022723"/>
    </source>
</evidence>
<proteinExistence type="predicted"/>